<reference evidence="3 4" key="1">
    <citation type="journal article" date="2019" name="Nat. Ecol. Evol.">
        <title>Megaphylogeny resolves global patterns of mushroom evolution.</title>
        <authorList>
            <person name="Varga T."/>
            <person name="Krizsan K."/>
            <person name="Foldi C."/>
            <person name="Dima B."/>
            <person name="Sanchez-Garcia M."/>
            <person name="Sanchez-Ramirez S."/>
            <person name="Szollosi G.J."/>
            <person name="Szarkandi J.G."/>
            <person name="Papp V."/>
            <person name="Albert L."/>
            <person name="Andreopoulos W."/>
            <person name="Angelini C."/>
            <person name="Antonin V."/>
            <person name="Barry K.W."/>
            <person name="Bougher N.L."/>
            <person name="Buchanan P."/>
            <person name="Buyck B."/>
            <person name="Bense V."/>
            <person name="Catcheside P."/>
            <person name="Chovatia M."/>
            <person name="Cooper J."/>
            <person name="Damon W."/>
            <person name="Desjardin D."/>
            <person name="Finy P."/>
            <person name="Geml J."/>
            <person name="Haridas S."/>
            <person name="Hughes K."/>
            <person name="Justo A."/>
            <person name="Karasinski D."/>
            <person name="Kautmanova I."/>
            <person name="Kiss B."/>
            <person name="Kocsube S."/>
            <person name="Kotiranta H."/>
            <person name="LaButti K.M."/>
            <person name="Lechner B.E."/>
            <person name="Liimatainen K."/>
            <person name="Lipzen A."/>
            <person name="Lukacs Z."/>
            <person name="Mihaltcheva S."/>
            <person name="Morgado L.N."/>
            <person name="Niskanen T."/>
            <person name="Noordeloos M.E."/>
            <person name="Ohm R.A."/>
            <person name="Ortiz-Santana B."/>
            <person name="Ovrebo C."/>
            <person name="Racz N."/>
            <person name="Riley R."/>
            <person name="Savchenko A."/>
            <person name="Shiryaev A."/>
            <person name="Soop K."/>
            <person name="Spirin V."/>
            <person name="Szebenyi C."/>
            <person name="Tomsovsky M."/>
            <person name="Tulloss R.E."/>
            <person name="Uehling J."/>
            <person name="Grigoriev I.V."/>
            <person name="Vagvolgyi C."/>
            <person name="Papp T."/>
            <person name="Martin F.M."/>
            <person name="Miettinen O."/>
            <person name="Hibbett D.S."/>
            <person name="Nagy L.G."/>
        </authorList>
    </citation>
    <scope>NUCLEOTIDE SEQUENCE [LARGE SCALE GENOMIC DNA]</scope>
    <source>
        <strain evidence="3 4">FP101781</strain>
    </source>
</reference>
<proteinExistence type="predicted"/>
<dbReference type="Pfam" id="PF01965">
    <property type="entry name" value="DJ-1_PfpI"/>
    <property type="match status" value="1"/>
</dbReference>
<protein>
    <submittedName>
        <fullName evidence="3">DJ-1/PfpI family protein</fullName>
    </submittedName>
</protein>
<evidence type="ECO:0000313" key="4">
    <source>
        <dbReference type="Proteomes" id="UP000298030"/>
    </source>
</evidence>
<feature type="chain" id="PRO_5021330306" evidence="1">
    <location>
        <begin position="19"/>
        <end position="241"/>
    </location>
</feature>
<evidence type="ECO:0000256" key="1">
    <source>
        <dbReference type="SAM" id="SignalP"/>
    </source>
</evidence>
<dbReference type="InterPro" id="IPR029062">
    <property type="entry name" value="Class_I_gatase-like"/>
</dbReference>
<dbReference type="SUPFAM" id="SSF52317">
    <property type="entry name" value="Class I glutamine amidotransferase-like"/>
    <property type="match status" value="1"/>
</dbReference>
<comment type="caution">
    <text evidence="3">The sequence shown here is derived from an EMBL/GenBank/DDBJ whole genome shotgun (WGS) entry which is preliminary data.</text>
</comment>
<evidence type="ECO:0000259" key="2">
    <source>
        <dbReference type="Pfam" id="PF01965"/>
    </source>
</evidence>
<keyword evidence="1" id="KW-0732">Signal</keyword>
<keyword evidence="4" id="KW-1185">Reference proteome</keyword>
<feature type="signal peptide" evidence="1">
    <location>
        <begin position="1"/>
        <end position="18"/>
    </location>
</feature>
<dbReference type="AlphaFoldDB" id="A0A4Y7T1Y2"/>
<dbReference type="PANTHER" id="PTHR43130:SF15">
    <property type="entry name" value="THIJ_PFPI FAMILY PROTEIN (AFU_ORTHOLOGUE AFUA_5G14240)"/>
    <property type="match status" value="1"/>
</dbReference>
<dbReference type="Proteomes" id="UP000298030">
    <property type="component" value="Unassembled WGS sequence"/>
</dbReference>
<dbReference type="OrthoDB" id="543156at2759"/>
<sequence>MKLAPLLLLTSPVALALAQEALPTRFGVVLFTAFQALDVFGPLDVLNTFSFQQKNITLSLLSRTLSPVSTVPITMGTTFGESIVPTHTFDAPPSNLEVLIVPGGAGTRAPDLTKEIDFIRAAFPSLKYVIAVCTGNALIARAGLLDGKRATGNKKSWSWVTSQGNKTHWVAKARWVRSSEKIWSTSGVSSGVDGVLNFVETIYGEAVATDLAHGIEWRRVTDPDDDEFAAIWGAKDVPPLE</sequence>
<dbReference type="PANTHER" id="PTHR43130">
    <property type="entry name" value="ARAC-FAMILY TRANSCRIPTIONAL REGULATOR"/>
    <property type="match status" value="1"/>
</dbReference>
<feature type="domain" description="DJ-1/PfpI" evidence="2">
    <location>
        <begin position="28"/>
        <end position="180"/>
    </location>
</feature>
<organism evidence="3 4">
    <name type="scientific">Coprinellus micaceus</name>
    <name type="common">Glistening ink-cap mushroom</name>
    <name type="synonym">Coprinus micaceus</name>
    <dbReference type="NCBI Taxonomy" id="71717"/>
    <lineage>
        <taxon>Eukaryota</taxon>
        <taxon>Fungi</taxon>
        <taxon>Dikarya</taxon>
        <taxon>Basidiomycota</taxon>
        <taxon>Agaricomycotina</taxon>
        <taxon>Agaricomycetes</taxon>
        <taxon>Agaricomycetidae</taxon>
        <taxon>Agaricales</taxon>
        <taxon>Agaricineae</taxon>
        <taxon>Psathyrellaceae</taxon>
        <taxon>Coprinellus</taxon>
    </lineage>
</organism>
<name>A0A4Y7T1Y2_COPMI</name>
<dbReference type="EMBL" id="QPFP01000034">
    <property type="protein sequence ID" value="TEB28153.1"/>
    <property type="molecule type" value="Genomic_DNA"/>
</dbReference>
<dbReference type="CDD" id="cd03139">
    <property type="entry name" value="GATase1_PfpI_2"/>
    <property type="match status" value="1"/>
</dbReference>
<accession>A0A4Y7T1Y2</accession>
<dbReference type="InterPro" id="IPR002818">
    <property type="entry name" value="DJ-1/PfpI"/>
</dbReference>
<dbReference type="STRING" id="71717.A0A4Y7T1Y2"/>
<dbReference type="InterPro" id="IPR052158">
    <property type="entry name" value="INH-QAR"/>
</dbReference>
<evidence type="ECO:0000313" key="3">
    <source>
        <dbReference type="EMBL" id="TEB28153.1"/>
    </source>
</evidence>
<gene>
    <name evidence="3" type="ORF">FA13DRAFT_815018</name>
</gene>
<dbReference type="Gene3D" id="3.40.50.880">
    <property type="match status" value="1"/>
</dbReference>